<gene>
    <name evidence="2" type="ORF">FJT64_004339</name>
</gene>
<comment type="caution">
    <text evidence="2">The sequence shown here is derived from an EMBL/GenBank/DDBJ whole genome shotgun (WGS) entry which is preliminary data.</text>
</comment>
<proteinExistence type="predicted"/>
<accession>A0A6A4VU37</accession>
<organism evidence="2 3">
    <name type="scientific">Amphibalanus amphitrite</name>
    <name type="common">Striped barnacle</name>
    <name type="synonym">Balanus amphitrite</name>
    <dbReference type="NCBI Taxonomy" id="1232801"/>
    <lineage>
        <taxon>Eukaryota</taxon>
        <taxon>Metazoa</taxon>
        <taxon>Ecdysozoa</taxon>
        <taxon>Arthropoda</taxon>
        <taxon>Crustacea</taxon>
        <taxon>Multicrustacea</taxon>
        <taxon>Cirripedia</taxon>
        <taxon>Thoracica</taxon>
        <taxon>Thoracicalcarea</taxon>
        <taxon>Balanomorpha</taxon>
        <taxon>Balanoidea</taxon>
        <taxon>Balanidae</taxon>
        <taxon>Amphibalaninae</taxon>
        <taxon>Amphibalanus</taxon>
    </lineage>
</organism>
<dbReference type="Proteomes" id="UP000440578">
    <property type="component" value="Unassembled WGS sequence"/>
</dbReference>
<dbReference type="EMBL" id="VIIS01001437">
    <property type="protein sequence ID" value="KAF0298326.1"/>
    <property type="molecule type" value="Genomic_DNA"/>
</dbReference>
<evidence type="ECO:0000313" key="3">
    <source>
        <dbReference type="Proteomes" id="UP000440578"/>
    </source>
</evidence>
<protein>
    <submittedName>
        <fullName evidence="2">Uncharacterized protein</fullName>
    </submittedName>
</protein>
<feature type="compositionally biased region" description="Basic and acidic residues" evidence="1">
    <location>
        <begin position="103"/>
        <end position="118"/>
    </location>
</feature>
<name>A0A6A4VU37_AMPAM</name>
<dbReference type="AlphaFoldDB" id="A0A6A4VU37"/>
<sequence length="118" mass="13131">MNANSTATEQFQQLLRGYSLQQHIAGPTFRASGSTIDVIVTNQQSVSKAGVVHCDYSPHNWSRVLMSVPDLRLQKCTITTRCWSSAAEADFCSEQSIGQSEQRIGRLSDPDGRRTQRE</sequence>
<feature type="region of interest" description="Disordered" evidence="1">
    <location>
        <begin position="95"/>
        <end position="118"/>
    </location>
</feature>
<evidence type="ECO:0000313" key="2">
    <source>
        <dbReference type="EMBL" id="KAF0298326.1"/>
    </source>
</evidence>
<reference evidence="2 3" key="1">
    <citation type="submission" date="2019-07" db="EMBL/GenBank/DDBJ databases">
        <title>Draft genome assembly of a fouling barnacle, Amphibalanus amphitrite (Darwin, 1854): The first reference genome for Thecostraca.</title>
        <authorList>
            <person name="Kim W."/>
        </authorList>
    </citation>
    <scope>NUCLEOTIDE SEQUENCE [LARGE SCALE GENOMIC DNA]</scope>
    <source>
        <strain evidence="2">SNU_AA5</strain>
        <tissue evidence="2">Soma without cirri and trophi</tissue>
    </source>
</reference>
<keyword evidence="3" id="KW-1185">Reference proteome</keyword>
<evidence type="ECO:0000256" key="1">
    <source>
        <dbReference type="SAM" id="MobiDB-lite"/>
    </source>
</evidence>